<dbReference type="Pfam" id="PF00059">
    <property type="entry name" value="Lectin_C"/>
    <property type="match status" value="6"/>
</dbReference>
<dbReference type="CDD" id="cd00062">
    <property type="entry name" value="FN2"/>
    <property type="match status" value="2"/>
</dbReference>
<evidence type="ECO:0000256" key="3">
    <source>
        <dbReference type="PROSITE-ProRule" id="PRU00479"/>
    </source>
</evidence>
<feature type="region of interest" description="Disordered" evidence="4">
    <location>
        <begin position="1076"/>
        <end position="1249"/>
    </location>
</feature>
<dbReference type="FunFam" id="3.10.100.10:FF:000276">
    <property type="match status" value="1"/>
</dbReference>
<keyword evidence="8" id="KW-1185">Reference proteome</keyword>
<dbReference type="RefSeq" id="XP_019639365.1">
    <property type="nucleotide sequence ID" value="XM_019783806.1"/>
</dbReference>
<dbReference type="Gene3D" id="2.10.10.10">
    <property type="entry name" value="Fibronectin, type II, collagen-binding"/>
    <property type="match status" value="2"/>
</dbReference>
<dbReference type="InterPro" id="IPR000562">
    <property type="entry name" value="FN_type2_dom"/>
</dbReference>
<feature type="domain" description="C-type lectin" evidence="6">
    <location>
        <begin position="562"/>
        <end position="681"/>
    </location>
</feature>
<evidence type="ECO:0000259" key="7">
    <source>
        <dbReference type="PROSITE" id="PS51092"/>
    </source>
</evidence>
<dbReference type="SMART" id="SM00059">
    <property type="entry name" value="FN2"/>
    <property type="match status" value="2"/>
</dbReference>
<name>A0A6P4ZDJ8_BRABE</name>
<proteinExistence type="predicted"/>
<dbReference type="InterPro" id="IPR001304">
    <property type="entry name" value="C-type_lectin-like"/>
</dbReference>
<comment type="caution">
    <text evidence="3">Lacks conserved residue(s) required for the propagation of feature annotation.</text>
</comment>
<dbReference type="Pfam" id="PF00040">
    <property type="entry name" value="fn2"/>
    <property type="match status" value="2"/>
</dbReference>
<gene>
    <name evidence="9" type="primary">LOC109481272</name>
</gene>
<feature type="domain" description="C-type lectin" evidence="6">
    <location>
        <begin position="97"/>
        <end position="204"/>
    </location>
</feature>
<evidence type="ECO:0000256" key="2">
    <source>
        <dbReference type="ARBA" id="ARBA00023157"/>
    </source>
</evidence>
<feature type="domain" description="Fibronectin type-II" evidence="7">
    <location>
        <begin position="355"/>
        <end position="399"/>
    </location>
</feature>
<keyword evidence="5" id="KW-0732">Signal</keyword>
<dbReference type="InterPro" id="IPR013806">
    <property type="entry name" value="Kringle-like"/>
</dbReference>
<feature type="chain" id="PRO_5028131368" evidence="5">
    <location>
        <begin position="28"/>
        <end position="1249"/>
    </location>
</feature>
<evidence type="ECO:0000313" key="8">
    <source>
        <dbReference type="Proteomes" id="UP000515135"/>
    </source>
</evidence>
<feature type="compositionally biased region" description="Acidic residues" evidence="4">
    <location>
        <begin position="1092"/>
        <end position="1157"/>
    </location>
</feature>
<feature type="domain" description="C-type lectin" evidence="6">
    <location>
        <begin position="416"/>
        <end position="535"/>
    </location>
</feature>
<dbReference type="PROSITE" id="PS50041">
    <property type="entry name" value="C_TYPE_LECTIN_2"/>
    <property type="match status" value="6"/>
</dbReference>
<feature type="domain" description="C-type lectin" evidence="6">
    <location>
        <begin position="708"/>
        <end position="827"/>
    </location>
</feature>
<feature type="compositionally biased region" description="Basic and acidic residues" evidence="4">
    <location>
        <begin position="1225"/>
        <end position="1240"/>
    </location>
</feature>
<evidence type="ECO:0000256" key="5">
    <source>
        <dbReference type="SAM" id="SignalP"/>
    </source>
</evidence>
<evidence type="ECO:0000256" key="4">
    <source>
        <dbReference type="SAM" id="MobiDB-lite"/>
    </source>
</evidence>
<dbReference type="InterPro" id="IPR016186">
    <property type="entry name" value="C-type_lectin-like/link_sf"/>
</dbReference>
<dbReference type="OrthoDB" id="5858677at2759"/>
<dbReference type="Proteomes" id="UP000515135">
    <property type="component" value="Unplaced"/>
</dbReference>
<keyword evidence="2" id="KW-1015">Disulfide bond</keyword>
<feature type="compositionally biased region" description="Acidic residues" evidence="4">
    <location>
        <begin position="1174"/>
        <end position="1224"/>
    </location>
</feature>
<dbReference type="GeneID" id="109481272"/>
<dbReference type="KEGG" id="bbel:109481272"/>
<organism evidence="8 9">
    <name type="scientific">Branchiostoma belcheri</name>
    <name type="common">Amphioxus</name>
    <dbReference type="NCBI Taxonomy" id="7741"/>
    <lineage>
        <taxon>Eukaryota</taxon>
        <taxon>Metazoa</taxon>
        <taxon>Chordata</taxon>
        <taxon>Cephalochordata</taxon>
        <taxon>Leptocardii</taxon>
        <taxon>Amphioxiformes</taxon>
        <taxon>Branchiostomatidae</taxon>
        <taxon>Branchiostoma</taxon>
    </lineage>
</organism>
<feature type="compositionally biased region" description="Basic and acidic residues" evidence="4">
    <location>
        <begin position="1158"/>
        <end position="1173"/>
    </location>
</feature>
<dbReference type="InterPro" id="IPR016187">
    <property type="entry name" value="CTDL_fold"/>
</dbReference>
<dbReference type="InterPro" id="IPR018378">
    <property type="entry name" value="C-type_lectin_CS"/>
</dbReference>
<dbReference type="PROSITE" id="PS51092">
    <property type="entry name" value="FN2_2"/>
    <property type="match status" value="2"/>
</dbReference>
<sequence>MMTFQARYRGVLLLLAVGGTAILQSAAAPEKRDLSVAEKVESFVERLEELIDSQDDEDKDNTMDMMEKNGIQTEEIGDDSWLPQTRQAGCSSGYQMRAGICYKAFNTPKNFHDASSTCVADGGTLAMPKDAGTNAFLLYLKNAVHRAGFFWFGLVDHHQEGGWEWIDGTPLRYRAWGPGEPNNAGNEDCAEYFPAAWNDAPCSRTDRKFICQKVLAGCPSGYVYHYLPRLCYKAFNEKRTYDGAVAKCSADGGTLAMPRGPIINKFLIYLKNAVDKTGWFRFGLTDRRQEGDWRWANNLPLSGFRAWAPGQPNNWNNQDCAEYFPESSAKFNSVKNRWGDGPCTTADRKFICQVSPGSKCHFPFTYKGKTYNSCTRVDHSRPWCSLTAVYQGKWKNCAEPPVLPPVVTCRAGYQPFRQNCFKAFDQIKPDYTWAMKACMAEGGRLAMPKDAATNAFLVRLKNAVRNSAAFYIGLSDQNAEGQWRFADGTAIGSYNNWNPGEPNNAGNEDCATLLPGYGGKWNDLPCSSDQRYICQVPPIHRPQPPVVPPVVQVTCRAGYQRFQQNCFKAFDQIKPDYTWAMKACMAEGGRLAMPKDAATNAFLVRLKNAVRNSASFYIGLSDQNAEGQWRFADGTAIGSYNNWNPGEPNNAGNEDCATLLPGYGGKWNDLPCSSDQRYICQVPPIHRPQPPVVPPVVQVTCRAGYQRFQQNCFKAFDQTKPDYTWAMKACMAEGGRLAMPKDAATNAFLVRLKNAVRNSVAFYIGLSDQNAEGQWRFADGTAIGSYNNWNPGEPNNAGNEDCATLLPGYGGKWNDLPCSSDQRYICQVPPIHRPQPPVVPPVVQVTCRAGYQRFQQNCFKAFDQIKPDYTWAMKACMAEGGRLAMPKDAGTQAFLNQLKNAVRNNADFYIGLNDQNAEGQWRFADGTALGSYNNWNPGEPNNSGNEDCVALLPGYGSKWNDIPCNLHLRYICQVPPIRSGSGCHFPFTYKGKTYNSCTRVDHSRPWCSLTAVYQGKWKNCAAKREMPDTGEPEQQEPDPEELYPEEPEPQEPEPEEPGPQEPEVGEANEVLQKDMLEEALEMLENEVRAEEENLDPGEPDPEEPEPQEPEPQEPDIGEPEQQEPEQEELYPEEPEPQEPEPEEPEPGEANEVREEDMLEKALEMLESEVRAEEENLDPGEPDPEEPEPQEPEPQEPEPQEPEPEEPGPQEPEVGEANEVREEDMLEKALEMLENEVRAEEENLEYGLEE</sequence>
<dbReference type="SUPFAM" id="SSF56436">
    <property type="entry name" value="C-type lectin-like"/>
    <property type="match status" value="6"/>
</dbReference>
<keyword evidence="1" id="KW-0677">Repeat</keyword>
<dbReference type="InterPro" id="IPR036943">
    <property type="entry name" value="FN_type2_sf"/>
</dbReference>
<feature type="domain" description="C-type lectin" evidence="6">
    <location>
        <begin position="854"/>
        <end position="973"/>
    </location>
</feature>
<dbReference type="InterPro" id="IPR050801">
    <property type="entry name" value="Ca-Dep_Lectins_ImmuneDev"/>
</dbReference>
<evidence type="ECO:0000313" key="9">
    <source>
        <dbReference type="RefSeq" id="XP_019639365.1"/>
    </source>
</evidence>
<feature type="domain" description="Fibronectin type-II" evidence="7">
    <location>
        <begin position="978"/>
        <end position="1022"/>
    </location>
</feature>
<reference evidence="9" key="1">
    <citation type="submission" date="2025-08" db="UniProtKB">
        <authorList>
            <consortium name="RefSeq"/>
        </authorList>
    </citation>
    <scope>IDENTIFICATION</scope>
    <source>
        <tissue evidence="9">Gonad</tissue>
    </source>
</reference>
<dbReference type="CDD" id="cd00037">
    <property type="entry name" value="CLECT"/>
    <property type="match status" value="6"/>
</dbReference>
<dbReference type="PANTHER" id="PTHR22801:SF63">
    <property type="entry name" value="C-TYPE LECTIN DOMAIN-CONTAINING PROTEIN"/>
    <property type="match status" value="1"/>
</dbReference>
<evidence type="ECO:0000259" key="6">
    <source>
        <dbReference type="PROSITE" id="PS50041"/>
    </source>
</evidence>
<dbReference type="SMART" id="SM00034">
    <property type="entry name" value="CLECT"/>
    <property type="match status" value="6"/>
</dbReference>
<dbReference type="SUPFAM" id="SSF57440">
    <property type="entry name" value="Kringle-like"/>
    <property type="match status" value="2"/>
</dbReference>
<protein>
    <submittedName>
        <fullName evidence="9">Macrophage mannose receptor 1-like</fullName>
    </submittedName>
</protein>
<dbReference type="PANTHER" id="PTHR22801">
    <property type="entry name" value="LITHOSTATHINE"/>
    <property type="match status" value="1"/>
</dbReference>
<dbReference type="AlphaFoldDB" id="A0A6P4ZDJ8"/>
<feature type="region of interest" description="Disordered" evidence="4">
    <location>
        <begin position="1025"/>
        <end position="1063"/>
    </location>
</feature>
<evidence type="ECO:0000256" key="1">
    <source>
        <dbReference type="ARBA" id="ARBA00022737"/>
    </source>
</evidence>
<feature type="signal peptide" evidence="5">
    <location>
        <begin position="1"/>
        <end position="27"/>
    </location>
</feature>
<feature type="compositionally biased region" description="Acidic residues" evidence="4">
    <location>
        <begin position="1028"/>
        <end position="1063"/>
    </location>
</feature>
<dbReference type="Gene3D" id="3.10.100.10">
    <property type="entry name" value="Mannose-Binding Protein A, subunit A"/>
    <property type="match status" value="6"/>
</dbReference>
<feature type="domain" description="C-type lectin" evidence="6">
    <location>
        <begin position="227"/>
        <end position="343"/>
    </location>
</feature>
<dbReference type="PROSITE" id="PS00615">
    <property type="entry name" value="C_TYPE_LECTIN_1"/>
    <property type="match status" value="5"/>
</dbReference>
<accession>A0A6P4ZDJ8</accession>